<keyword evidence="3 9" id="KW-1003">Cell membrane</keyword>
<evidence type="ECO:0000256" key="1">
    <source>
        <dbReference type="ARBA" id="ARBA00004651"/>
    </source>
</evidence>
<evidence type="ECO:0000259" key="10">
    <source>
        <dbReference type="PROSITE" id="PS50263"/>
    </source>
</evidence>
<dbReference type="PANTHER" id="PTHR38686">
    <property type="entry name" value="APOLIPOPROTEIN N-ACYLTRANSFERASE"/>
    <property type="match status" value="1"/>
</dbReference>
<comment type="function">
    <text evidence="9">Catalyzes the phospholipid dependent N-acylation of the N-terminal cysteine of apolipoprotein, the last step in lipoprotein maturation.</text>
</comment>
<dbReference type="Pfam" id="PF00795">
    <property type="entry name" value="CN_hydrolase"/>
    <property type="match status" value="1"/>
</dbReference>
<dbReference type="Gene3D" id="3.60.110.10">
    <property type="entry name" value="Carbon-nitrogen hydrolase"/>
    <property type="match status" value="1"/>
</dbReference>
<accession>A0A1G7IJR1</accession>
<gene>
    <name evidence="9" type="primary">lnt</name>
    <name evidence="11" type="ORF">SAMN05444167_1474</name>
</gene>
<dbReference type="InterPro" id="IPR036526">
    <property type="entry name" value="C-N_Hydrolase_sf"/>
</dbReference>
<name>A0A1G7IJR1_9BACT</name>
<evidence type="ECO:0000256" key="5">
    <source>
        <dbReference type="ARBA" id="ARBA00022692"/>
    </source>
</evidence>
<evidence type="ECO:0000256" key="6">
    <source>
        <dbReference type="ARBA" id="ARBA00022989"/>
    </source>
</evidence>
<reference evidence="11 12" key="1">
    <citation type="submission" date="2016-10" db="EMBL/GenBank/DDBJ databases">
        <authorList>
            <person name="de Groot N.N."/>
        </authorList>
    </citation>
    <scope>NUCLEOTIDE SEQUENCE [LARGE SCALE GENOMIC DNA]</scope>
    <source>
        <strain evidence="11 12">GAS232</strain>
    </source>
</reference>
<feature type="transmembrane region" description="Helical" evidence="9">
    <location>
        <begin position="121"/>
        <end position="140"/>
    </location>
</feature>
<dbReference type="GO" id="GO:0042158">
    <property type="term" value="P:lipoprotein biosynthetic process"/>
    <property type="evidence" value="ECO:0007669"/>
    <property type="project" value="UniProtKB-UniRule"/>
</dbReference>
<comment type="similarity">
    <text evidence="2 9">Belongs to the CN hydrolase family. Apolipoprotein N-acyltransferase subfamily.</text>
</comment>
<feature type="transmembrane region" description="Helical" evidence="9">
    <location>
        <begin position="57"/>
        <end position="75"/>
    </location>
</feature>
<proteinExistence type="inferred from homology"/>
<dbReference type="InterPro" id="IPR003010">
    <property type="entry name" value="C-N_Hydrolase"/>
</dbReference>
<dbReference type="PANTHER" id="PTHR38686:SF1">
    <property type="entry name" value="APOLIPOPROTEIN N-ACYLTRANSFERASE"/>
    <property type="match status" value="1"/>
</dbReference>
<feature type="transmembrane region" description="Helical" evidence="9">
    <location>
        <begin position="87"/>
        <end position="114"/>
    </location>
</feature>
<comment type="subcellular location">
    <subcellularLocation>
        <location evidence="1 9">Cell membrane</location>
        <topology evidence="1 9">Multi-pass membrane protein</topology>
    </subcellularLocation>
</comment>
<dbReference type="HAMAP" id="MF_01148">
    <property type="entry name" value="Lnt"/>
    <property type="match status" value="1"/>
</dbReference>
<keyword evidence="11" id="KW-0449">Lipoprotein</keyword>
<dbReference type="NCBIfam" id="TIGR00546">
    <property type="entry name" value="lnt"/>
    <property type="match status" value="1"/>
</dbReference>
<keyword evidence="8 9" id="KW-0012">Acyltransferase</keyword>
<feature type="transmembrane region" description="Helical" evidence="9">
    <location>
        <begin position="27"/>
        <end position="45"/>
    </location>
</feature>
<evidence type="ECO:0000256" key="2">
    <source>
        <dbReference type="ARBA" id="ARBA00010065"/>
    </source>
</evidence>
<evidence type="ECO:0000256" key="7">
    <source>
        <dbReference type="ARBA" id="ARBA00023136"/>
    </source>
</evidence>
<sequence>MRALVALLLTSFLQVVIFPVAGPLPVWRAAFSWFALVPLLWLLLVEGRGWSAWKCAAVGYANGVLWYLGTCYWVYSTMHIYGGLPSPVAALVMVLFCLYLGLYHALFAGLLAVARRAGITVALIAAPFLWIGVELARARITSFPWNLLGYSQVDSYALTRLAPLTGVYGISFVLMAVNAAIAAVVVLPRRRIPTVIALCGAVLAAGVQNVGGWMAPQRQAGSQKAVLMQPNLSVGQEETEDAATLARNFAGLSVQAASLDDSPTRIVLWPESPSPFYTNRPDFPAVATQLTEAVHAPLIAGSIGIEAAPNERRGYHVYNSAALFVPNQGYVGRYDKIHLVPFGEFTPYASLFSFASGLTQAVGTFDRGSSRVPLGADGHRYGVFLCYESIFSDEVRQFVANGAEVLTNLSDDGWYGDTSAPFQHINMARMRAIENHRWVLRDTNNGITASIDPNGRVVERMERHQRGAAAMHFDYLHDITFYTRFGDVFAFVCVGIAVVLLLYAVTRQNIAID</sequence>
<dbReference type="PROSITE" id="PS50263">
    <property type="entry name" value="CN_HYDROLASE"/>
    <property type="match status" value="1"/>
</dbReference>
<keyword evidence="12" id="KW-1185">Reference proteome</keyword>
<protein>
    <recommendedName>
        <fullName evidence="9">Apolipoprotein N-acyltransferase</fullName>
        <shortName evidence="9">ALP N-acyltransferase</shortName>
        <ecNumber evidence="9">2.3.1.269</ecNumber>
    </recommendedName>
</protein>
<dbReference type="InterPro" id="IPR045378">
    <property type="entry name" value="LNT_N"/>
</dbReference>
<dbReference type="Pfam" id="PF20154">
    <property type="entry name" value="LNT_N"/>
    <property type="match status" value="1"/>
</dbReference>
<evidence type="ECO:0000313" key="11">
    <source>
        <dbReference type="EMBL" id="SDF12873.1"/>
    </source>
</evidence>
<dbReference type="EMBL" id="LT629690">
    <property type="protein sequence ID" value="SDF12873.1"/>
    <property type="molecule type" value="Genomic_DNA"/>
</dbReference>
<comment type="catalytic activity">
    <reaction evidence="9">
        <text>N-terminal S-1,2-diacyl-sn-glyceryl-L-cysteinyl-[lipoprotein] + a glycerophospholipid = N-acyl-S-1,2-diacyl-sn-glyceryl-L-cysteinyl-[lipoprotein] + a 2-acyl-sn-glycero-3-phospholipid + H(+)</text>
        <dbReference type="Rhea" id="RHEA:48228"/>
        <dbReference type="Rhea" id="RHEA-COMP:14681"/>
        <dbReference type="Rhea" id="RHEA-COMP:14684"/>
        <dbReference type="ChEBI" id="CHEBI:15378"/>
        <dbReference type="ChEBI" id="CHEBI:136912"/>
        <dbReference type="ChEBI" id="CHEBI:140656"/>
        <dbReference type="ChEBI" id="CHEBI:140657"/>
        <dbReference type="ChEBI" id="CHEBI:140660"/>
        <dbReference type="EC" id="2.3.1.269"/>
    </reaction>
</comment>
<feature type="transmembrane region" description="Helical" evidence="9">
    <location>
        <begin position="488"/>
        <end position="506"/>
    </location>
</feature>
<evidence type="ECO:0000256" key="3">
    <source>
        <dbReference type="ARBA" id="ARBA00022475"/>
    </source>
</evidence>
<feature type="transmembrane region" description="Helical" evidence="9">
    <location>
        <begin position="166"/>
        <end position="187"/>
    </location>
</feature>
<keyword evidence="5 9" id="KW-0812">Transmembrane</keyword>
<organism evidence="11 12">
    <name type="scientific">Terriglobus roseus</name>
    <dbReference type="NCBI Taxonomy" id="392734"/>
    <lineage>
        <taxon>Bacteria</taxon>
        <taxon>Pseudomonadati</taxon>
        <taxon>Acidobacteriota</taxon>
        <taxon>Terriglobia</taxon>
        <taxon>Terriglobales</taxon>
        <taxon>Acidobacteriaceae</taxon>
        <taxon>Terriglobus</taxon>
    </lineage>
</organism>
<dbReference type="Proteomes" id="UP000182427">
    <property type="component" value="Chromosome I"/>
</dbReference>
<dbReference type="AlphaFoldDB" id="A0A1G7IJR1"/>
<dbReference type="SUPFAM" id="SSF56317">
    <property type="entry name" value="Carbon-nitrogen hydrolase"/>
    <property type="match status" value="1"/>
</dbReference>
<dbReference type="EC" id="2.3.1.269" evidence="9"/>
<dbReference type="UniPathway" id="UPA00666"/>
<feature type="domain" description="CN hydrolase" evidence="10">
    <location>
        <begin position="228"/>
        <end position="475"/>
    </location>
</feature>
<dbReference type="CDD" id="cd07571">
    <property type="entry name" value="ALP_N-acyl_transferase"/>
    <property type="match status" value="1"/>
</dbReference>
<evidence type="ECO:0000313" key="12">
    <source>
        <dbReference type="Proteomes" id="UP000182427"/>
    </source>
</evidence>
<evidence type="ECO:0000256" key="9">
    <source>
        <dbReference type="HAMAP-Rule" id="MF_01148"/>
    </source>
</evidence>
<evidence type="ECO:0000256" key="8">
    <source>
        <dbReference type="ARBA" id="ARBA00023315"/>
    </source>
</evidence>
<comment type="pathway">
    <text evidence="9">Protein modification; lipoprotein biosynthesis (N-acyl transfer).</text>
</comment>
<keyword evidence="6 9" id="KW-1133">Transmembrane helix</keyword>
<dbReference type="GO" id="GO:0016410">
    <property type="term" value="F:N-acyltransferase activity"/>
    <property type="evidence" value="ECO:0007669"/>
    <property type="project" value="UniProtKB-UniRule"/>
</dbReference>
<evidence type="ECO:0000256" key="4">
    <source>
        <dbReference type="ARBA" id="ARBA00022679"/>
    </source>
</evidence>
<dbReference type="InterPro" id="IPR004563">
    <property type="entry name" value="Apolipo_AcylTrfase"/>
</dbReference>
<keyword evidence="7 9" id="KW-0472">Membrane</keyword>
<keyword evidence="4 9" id="KW-0808">Transferase</keyword>
<dbReference type="GO" id="GO:0005886">
    <property type="term" value="C:plasma membrane"/>
    <property type="evidence" value="ECO:0007669"/>
    <property type="project" value="UniProtKB-SubCell"/>
</dbReference>
<feature type="transmembrane region" description="Helical" evidence="9">
    <location>
        <begin position="194"/>
        <end position="215"/>
    </location>
</feature>
<dbReference type="RefSeq" id="WP_172838177.1">
    <property type="nucleotide sequence ID" value="NZ_LT629690.1"/>
</dbReference>